<protein>
    <submittedName>
        <fullName evidence="8">MFS general substrate transporter</fullName>
    </submittedName>
</protein>
<keyword evidence="5 6" id="KW-0472">Membrane</keyword>
<dbReference type="GO" id="GO:0005886">
    <property type="term" value="C:plasma membrane"/>
    <property type="evidence" value="ECO:0007669"/>
    <property type="project" value="TreeGrafter"/>
</dbReference>
<comment type="similarity">
    <text evidence="2">Belongs to the major facilitator superfamily.</text>
</comment>
<feature type="transmembrane region" description="Helical" evidence="6">
    <location>
        <begin position="396"/>
        <end position="419"/>
    </location>
</feature>
<evidence type="ECO:0000256" key="1">
    <source>
        <dbReference type="ARBA" id="ARBA00004141"/>
    </source>
</evidence>
<dbReference type="GO" id="GO:0022857">
    <property type="term" value="F:transmembrane transporter activity"/>
    <property type="evidence" value="ECO:0007669"/>
    <property type="project" value="InterPro"/>
</dbReference>
<dbReference type="InterPro" id="IPR036259">
    <property type="entry name" value="MFS_trans_sf"/>
</dbReference>
<dbReference type="OrthoDB" id="5141738at2759"/>
<feature type="transmembrane region" description="Helical" evidence="6">
    <location>
        <begin position="25"/>
        <end position="52"/>
    </location>
</feature>
<feature type="transmembrane region" description="Helical" evidence="6">
    <location>
        <begin position="338"/>
        <end position="357"/>
    </location>
</feature>
<organism evidence="8 9">
    <name type="scientific">Rhizodiscina lignyota</name>
    <dbReference type="NCBI Taxonomy" id="1504668"/>
    <lineage>
        <taxon>Eukaryota</taxon>
        <taxon>Fungi</taxon>
        <taxon>Dikarya</taxon>
        <taxon>Ascomycota</taxon>
        <taxon>Pezizomycotina</taxon>
        <taxon>Dothideomycetes</taxon>
        <taxon>Pleosporomycetidae</taxon>
        <taxon>Aulographales</taxon>
        <taxon>Rhizodiscinaceae</taxon>
        <taxon>Rhizodiscina</taxon>
    </lineage>
</organism>
<keyword evidence="3 6" id="KW-0812">Transmembrane</keyword>
<comment type="subcellular location">
    <subcellularLocation>
        <location evidence="1">Membrane</location>
        <topology evidence="1">Multi-pass membrane protein</topology>
    </subcellularLocation>
</comment>
<dbReference type="PROSITE" id="PS50850">
    <property type="entry name" value="MFS"/>
    <property type="match status" value="1"/>
</dbReference>
<evidence type="ECO:0000259" key="7">
    <source>
        <dbReference type="PROSITE" id="PS50850"/>
    </source>
</evidence>
<sequence length="516" mass="56398">MTRTIVFFPPGDPENPYNWSTGKKVFALLTAVSTVMNSTIGSSLAAGISASITKEWGVTNQAQLVLPTSIYLVGYTVGPTLFGPLSEHYGRNRVMAAAFLIYTAFCLGCALAPNFASFIVFRLLAGIGASCPIAVVGGICADVFGSPLSRGRAMALFMATTTFGPCAGPVISGYVTPTSWRWSFWAGLILTAPGWIMLSLAKETYGPVLLKKRAEKMRKETGNMNIVAPVELEPRDLRHIIMVVLTRPLRMILFEALVGFTCVYVSLVYAIFYIYLQVFPIIFGGVYGWTIGEQGLAFLAIGVGAMGSGLSYLLYDKILANARARDAPWSRSEEFRRLPLACAGGPFIVLSCFWIGWSAKSSVHWIVPVLSGLSFGLGYLLIFMALLNYLVDAYEIFAASAMAATSMSRSLFGAVLPFAAKPMYDTLGIAWGSSLLGFLSIGMCFIPFAFIIWGDRIRANSKFCQHLAKMKEERQRQEEREREKAEIRKAREVAARGAQEKAVESGVFDKDIEKQG</sequence>
<accession>A0A9P4MDV7</accession>
<dbReference type="Gene3D" id="1.20.1250.20">
    <property type="entry name" value="MFS general substrate transporter like domains"/>
    <property type="match status" value="1"/>
</dbReference>
<evidence type="ECO:0000256" key="4">
    <source>
        <dbReference type="ARBA" id="ARBA00022989"/>
    </source>
</evidence>
<evidence type="ECO:0000256" key="6">
    <source>
        <dbReference type="SAM" id="Phobius"/>
    </source>
</evidence>
<feature type="transmembrane region" description="Helical" evidence="6">
    <location>
        <begin position="296"/>
        <end position="315"/>
    </location>
</feature>
<feature type="transmembrane region" description="Helical" evidence="6">
    <location>
        <begin position="119"/>
        <end position="141"/>
    </location>
</feature>
<feature type="domain" description="Major facilitator superfamily (MFS) profile" evidence="7">
    <location>
        <begin position="26"/>
        <end position="460"/>
    </location>
</feature>
<dbReference type="InterPro" id="IPR011701">
    <property type="entry name" value="MFS"/>
</dbReference>
<feature type="transmembrane region" description="Helical" evidence="6">
    <location>
        <begin position="153"/>
        <end position="176"/>
    </location>
</feature>
<dbReference type="Proteomes" id="UP000799772">
    <property type="component" value="Unassembled WGS sequence"/>
</dbReference>
<evidence type="ECO:0000256" key="5">
    <source>
        <dbReference type="ARBA" id="ARBA00023136"/>
    </source>
</evidence>
<gene>
    <name evidence="8" type="ORF">NA57DRAFT_31053</name>
</gene>
<keyword evidence="4 6" id="KW-1133">Transmembrane helix</keyword>
<evidence type="ECO:0000256" key="2">
    <source>
        <dbReference type="ARBA" id="ARBA00008335"/>
    </source>
</evidence>
<feature type="transmembrane region" description="Helical" evidence="6">
    <location>
        <begin position="431"/>
        <end position="453"/>
    </location>
</feature>
<dbReference type="Pfam" id="PF07690">
    <property type="entry name" value="MFS_1"/>
    <property type="match status" value="1"/>
</dbReference>
<comment type="caution">
    <text evidence="8">The sequence shown here is derived from an EMBL/GenBank/DDBJ whole genome shotgun (WGS) entry which is preliminary data.</text>
</comment>
<reference evidence="8" key="1">
    <citation type="journal article" date="2020" name="Stud. Mycol.">
        <title>101 Dothideomycetes genomes: a test case for predicting lifestyles and emergence of pathogens.</title>
        <authorList>
            <person name="Haridas S."/>
            <person name="Albert R."/>
            <person name="Binder M."/>
            <person name="Bloem J."/>
            <person name="Labutti K."/>
            <person name="Salamov A."/>
            <person name="Andreopoulos B."/>
            <person name="Baker S."/>
            <person name="Barry K."/>
            <person name="Bills G."/>
            <person name="Bluhm B."/>
            <person name="Cannon C."/>
            <person name="Castanera R."/>
            <person name="Culley D."/>
            <person name="Daum C."/>
            <person name="Ezra D."/>
            <person name="Gonzalez J."/>
            <person name="Henrissat B."/>
            <person name="Kuo A."/>
            <person name="Liang C."/>
            <person name="Lipzen A."/>
            <person name="Lutzoni F."/>
            <person name="Magnuson J."/>
            <person name="Mondo S."/>
            <person name="Nolan M."/>
            <person name="Ohm R."/>
            <person name="Pangilinan J."/>
            <person name="Park H.-J."/>
            <person name="Ramirez L."/>
            <person name="Alfaro M."/>
            <person name="Sun H."/>
            <person name="Tritt A."/>
            <person name="Yoshinaga Y."/>
            <person name="Zwiers L.-H."/>
            <person name="Turgeon B."/>
            <person name="Goodwin S."/>
            <person name="Spatafora J."/>
            <person name="Crous P."/>
            <person name="Grigoriev I."/>
        </authorList>
    </citation>
    <scope>NUCLEOTIDE SEQUENCE</scope>
    <source>
        <strain evidence="8">CBS 133067</strain>
    </source>
</reference>
<dbReference type="FunFam" id="1.20.1250.20:FF:000082">
    <property type="entry name" value="MFS multidrug transporter, putative"/>
    <property type="match status" value="1"/>
</dbReference>
<proteinExistence type="inferred from homology"/>
<dbReference type="PANTHER" id="PTHR23502">
    <property type="entry name" value="MAJOR FACILITATOR SUPERFAMILY"/>
    <property type="match status" value="1"/>
</dbReference>
<dbReference type="SUPFAM" id="SSF103473">
    <property type="entry name" value="MFS general substrate transporter"/>
    <property type="match status" value="1"/>
</dbReference>
<keyword evidence="9" id="KW-1185">Reference proteome</keyword>
<dbReference type="EMBL" id="ML978121">
    <property type="protein sequence ID" value="KAF2103842.1"/>
    <property type="molecule type" value="Genomic_DNA"/>
</dbReference>
<evidence type="ECO:0000313" key="8">
    <source>
        <dbReference type="EMBL" id="KAF2103842.1"/>
    </source>
</evidence>
<dbReference type="InterPro" id="IPR020846">
    <property type="entry name" value="MFS_dom"/>
</dbReference>
<name>A0A9P4MDV7_9PEZI</name>
<feature type="transmembrane region" description="Helical" evidence="6">
    <location>
        <begin position="252"/>
        <end position="276"/>
    </location>
</feature>
<feature type="transmembrane region" description="Helical" evidence="6">
    <location>
        <begin position="182"/>
        <end position="201"/>
    </location>
</feature>
<dbReference type="PANTHER" id="PTHR23502:SF74">
    <property type="entry name" value="MAJOR FACILITATOR SUPERFAMILY (MFS) PROFILE DOMAIN-CONTAINING PROTEIN"/>
    <property type="match status" value="1"/>
</dbReference>
<feature type="transmembrane region" description="Helical" evidence="6">
    <location>
        <begin position="363"/>
        <end position="389"/>
    </location>
</feature>
<dbReference type="AlphaFoldDB" id="A0A9P4MDV7"/>
<dbReference type="CDD" id="cd17323">
    <property type="entry name" value="MFS_Tpo1_MDR_like"/>
    <property type="match status" value="1"/>
</dbReference>
<feature type="transmembrane region" description="Helical" evidence="6">
    <location>
        <begin position="64"/>
        <end position="82"/>
    </location>
</feature>
<evidence type="ECO:0000313" key="9">
    <source>
        <dbReference type="Proteomes" id="UP000799772"/>
    </source>
</evidence>
<feature type="transmembrane region" description="Helical" evidence="6">
    <location>
        <begin position="94"/>
        <end position="113"/>
    </location>
</feature>
<evidence type="ECO:0000256" key="3">
    <source>
        <dbReference type="ARBA" id="ARBA00022692"/>
    </source>
</evidence>